<dbReference type="PANTHER" id="PTHR43000">
    <property type="entry name" value="DTDP-D-GLUCOSE 4,6-DEHYDRATASE-RELATED"/>
    <property type="match status" value="1"/>
</dbReference>
<dbReference type="InterPro" id="IPR001509">
    <property type="entry name" value="Epimerase_deHydtase"/>
</dbReference>
<sequence length="353" mass="40146">MITTLYTDQKHIGGSKMTKNNILVLGATGNLGAYSAISLKNNGFNVIAAGRRKSDNGFYEDHGIPYYSIDITRKEDFEQLNDLGIDTVVHLAGELPSRCAFNPALLIETITEGTLNVLEFMKNVGAKKIIFPTTPYDVFAYHENGEPMDADLPRSFPLTGDHSIYAIAKNAAVDLIEHYHHEIGIQRFVLRFFTIYQYHPNAYHYVDMKKQMMPYRSLIKRAQNGEEITIYGDPTRVKEMVYIKDFTQVIVKASESSLEGGIYNIGSPNRVSLEEMIRGIVEVFSPADNKSKISNDFDKPDTLQSMLDYSKTINDLGYEPKYDYISMLEDFKSEMTDNPFEKLWGKPEDYENN</sequence>
<comment type="similarity">
    <text evidence="1">Belongs to the NAD(P)-dependent epimerase/dehydratase family.</text>
</comment>
<dbReference type="EMBL" id="LC380399">
    <property type="protein sequence ID" value="BBE36295.1"/>
    <property type="molecule type" value="Genomic_DNA"/>
</dbReference>
<dbReference type="InterPro" id="IPR036291">
    <property type="entry name" value="NAD(P)-bd_dom_sf"/>
</dbReference>
<name>A0A2Z6FYS6_ERYRH</name>
<organism evidence="3">
    <name type="scientific">Erysipelothrix rhusiopathiae</name>
    <dbReference type="NCBI Taxonomy" id="1648"/>
    <lineage>
        <taxon>Bacteria</taxon>
        <taxon>Bacillati</taxon>
        <taxon>Bacillota</taxon>
        <taxon>Erysipelotrichia</taxon>
        <taxon>Erysipelotrichales</taxon>
        <taxon>Erysipelotrichaceae</taxon>
        <taxon>Erysipelothrix</taxon>
    </lineage>
</organism>
<evidence type="ECO:0000259" key="2">
    <source>
        <dbReference type="Pfam" id="PF01370"/>
    </source>
</evidence>
<evidence type="ECO:0000313" key="3">
    <source>
        <dbReference type="EMBL" id="BBE36295.1"/>
    </source>
</evidence>
<reference evidence="3" key="1">
    <citation type="journal article" date="2018" name="Infect. Immun.">
        <title>Identification of the Chromosomal Region Essential for Serovar-Specific Antigen and Virulence of Serovar 1 and 2 Strains of Erysipelothrix rhusiopathiae.</title>
        <authorList>
            <person name="Ogawa Y."/>
            <person name="Shiraiwa K."/>
            <person name="Nishikawa S."/>
            <person name="Eguchi M."/>
            <person name="Shimoji Y."/>
        </authorList>
    </citation>
    <scope>NUCLEOTIDE SEQUENCE</scope>
    <source>
        <strain evidence="3">SE-9</strain>
    </source>
</reference>
<evidence type="ECO:0000256" key="1">
    <source>
        <dbReference type="ARBA" id="ARBA00007637"/>
    </source>
</evidence>
<dbReference type="Gene3D" id="3.40.50.720">
    <property type="entry name" value="NAD(P)-binding Rossmann-like Domain"/>
    <property type="match status" value="1"/>
</dbReference>
<dbReference type="SUPFAM" id="SSF51735">
    <property type="entry name" value="NAD(P)-binding Rossmann-fold domains"/>
    <property type="match status" value="1"/>
</dbReference>
<protein>
    <submittedName>
        <fullName evidence="3">NAD dependent epimerase/dehydratase family protein</fullName>
    </submittedName>
</protein>
<feature type="domain" description="NAD-dependent epimerase/dehydratase" evidence="2">
    <location>
        <begin position="22"/>
        <end position="266"/>
    </location>
</feature>
<accession>A0A2Z6FYS6</accession>
<dbReference type="AlphaFoldDB" id="A0A2Z6FYS6"/>
<dbReference type="Pfam" id="PF01370">
    <property type="entry name" value="Epimerase"/>
    <property type="match status" value="1"/>
</dbReference>
<proteinExistence type="inferred from homology"/>